<dbReference type="GO" id="GO:0008270">
    <property type="term" value="F:zinc ion binding"/>
    <property type="evidence" value="ECO:0007669"/>
    <property type="project" value="InterPro"/>
</dbReference>
<evidence type="ECO:0000256" key="2">
    <source>
        <dbReference type="ARBA" id="ARBA00005988"/>
    </source>
</evidence>
<organism evidence="6 7">
    <name type="scientific">Phyllotreta striolata</name>
    <name type="common">Striped flea beetle</name>
    <name type="synonym">Crioceris striolata</name>
    <dbReference type="NCBI Taxonomy" id="444603"/>
    <lineage>
        <taxon>Eukaryota</taxon>
        <taxon>Metazoa</taxon>
        <taxon>Ecdysozoa</taxon>
        <taxon>Arthropoda</taxon>
        <taxon>Hexapoda</taxon>
        <taxon>Insecta</taxon>
        <taxon>Pterygota</taxon>
        <taxon>Neoptera</taxon>
        <taxon>Endopterygota</taxon>
        <taxon>Coleoptera</taxon>
        <taxon>Polyphaga</taxon>
        <taxon>Cucujiformia</taxon>
        <taxon>Chrysomeloidea</taxon>
        <taxon>Chrysomelidae</taxon>
        <taxon>Galerucinae</taxon>
        <taxon>Alticini</taxon>
        <taxon>Phyllotreta</taxon>
    </lineage>
</organism>
<proteinExistence type="inferred from homology"/>
<comment type="caution">
    <text evidence="3">Lacks conserved residue(s) required for the propagation of feature annotation.</text>
</comment>
<keyword evidence="7" id="KW-1185">Reference proteome</keyword>
<reference evidence="6" key="1">
    <citation type="submission" date="2022-01" db="EMBL/GenBank/DDBJ databases">
        <authorList>
            <person name="King R."/>
        </authorList>
    </citation>
    <scope>NUCLEOTIDE SEQUENCE</scope>
</reference>
<dbReference type="SMART" id="SM00631">
    <property type="entry name" value="Zn_pept"/>
    <property type="match status" value="1"/>
</dbReference>
<gene>
    <name evidence="6" type="ORF">PHYEVI_LOCUS8382</name>
</gene>
<dbReference type="EMBL" id="OU900098">
    <property type="protein sequence ID" value="CAG9862059.1"/>
    <property type="molecule type" value="Genomic_DNA"/>
</dbReference>
<comment type="cofactor">
    <cofactor evidence="1">
        <name>Zn(2+)</name>
        <dbReference type="ChEBI" id="CHEBI:29105"/>
    </cofactor>
</comment>
<dbReference type="GO" id="GO:0004181">
    <property type="term" value="F:metallocarboxypeptidase activity"/>
    <property type="evidence" value="ECO:0007669"/>
    <property type="project" value="InterPro"/>
</dbReference>
<dbReference type="Proteomes" id="UP001153712">
    <property type="component" value="Chromosome 5"/>
</dbReference>
<evidence type="ECO:0000259" key="5">
    <source>
        <dbReference type="PROSITE" id="PS52035"/>
    </source>
</evidence>
<evidence type="ECO:0000256" key="3">
    <source>
        <dbReference type="PROSITE-ProRule" id="PRU01379"/>
    </source>
</evidence>
<dbReference type="Gene3D" id="3.40.630.10">
    <property type="entry name" value="Zn peptidases"/>
    <property type="match status" value="1"/>
</dbReference>
<feature type="domain" description="Peptidase M14" evidence="5">
    <location>
        <begin position="34"/>
        <end position="310"/>
    </location>
</feature>
<evidence type="ECO:0000313" key="6">
    <source>
        <dbReference type="EMBL" id="CAG9862059.1"/>
    </source>
</evidence>
<dbReference type="Pfam" id="PF00246">
    <property type="entry name" value="Peptidase_M14"/>
    <property type="match status" value="1"/>
</dbReference>
<feature type="region of interest" description="Disordered" evidence="4">
    <location>
        <begin position="1"/>
        <end position="34"/>
    </location>
</feature>
<name>A0A9N9TSP2_PHYSR</name>
<evidence type="ECO:0000256" key="4">
    <source>
        <dbReference type="SAM" id="MobiDB-lite"/>
    </source>
</evidence>
<dbReference type="AlphaFoldDB" id="A0A9N9TSP2"/>
<feature type="compositionally biased region" description="Basic residues" evidence="4">
    <location>
        <begin position="1"/>
        <end position="18"/>
    </location>
</feature>
<dbReference type="SUPFAM" id="SSF53187">
    <property type="entry name" value="Zn-dependent exopeptidases"/>
    <property type="match status" value="1"/>
</dbReference>
<comment type="similarity">
    <text evidence="2 3">Belongs to the peptidase M14 family.</text>
</comment>
<protein>
    <recommendedName>
        <fullName evidence="5">Peptidase M14 domain-containing protein</fullName>
    </recommendedName>
</protein>
<evidence type="ECO:0000313" key="7">
    <source>
        <dbReference type="Proteomes" id="UP001153712"/>
    </source>
</evidence>
<dbReference type="InterPro" id="IPR000834">
    <property type="entry name" value="Peptidase_M14"/>
</dbReference>
<dbReference type="PANTHER" id="PTHR11705:SF89">
    <property type="entry name" value="PEPTIDASE M14 CARBOXYPEPTIDASE A DOMAIN-CONTAINING PROTEIN"/>
    <property type="match status" value="1"/>
</dbReference>
<evidence type="ECO:0000256" key="1">
    <source>
        <dbReference type="ARBA" id="ARBA00001947"/>
    </source>
</evidence>
<dbReference type="GO" id="GO:0006508">
    <property type="term" value="P:proteolysis"/>
    <property type="evidence" value="ECO:0007669"/>
    <property type="project" value="InterPro"/>
</dbReference>
<dbReference type="PROSITE" id="PS52035">
    <property type="entry name" value="PEPTIDASE_M14"/>
    <property type="match status" value="1"/>
</dbReference>
<accession>A0A9N9TSP2</accession>
<dbReference type="OrthoDB" id="3626597at2759"/>
<dbReference type="PANTHER" id="PTHR11705">
    <property type="entry name" value="PROTEASE FAMILY M14 CARBOXYPEPTIDASE A,B"/>
    <property type="match status" value="1"/>
</dbReference>
<sequence length="337" mass="38200">MSRRRFSGASTRRRKPKCRSTCNKNRPNPRRNKYHSSYDEIKEKLKDLLVRYPDHIQVEPVGCSQEGRTIFIAFVSRNAEEFPKNAVFIEAGSNGRDHLAVASALYIIEHLCKTVQTSKLLKIMDCFVIPCSNPDAYEATLKGRKPRLNLARCFPFKLGQYSLDDIGEAEFLRAAKTWKENQRFDASERSALVSAISAYQFATKLFVSLQEEGEMIAFPFGATSRPIGDADELARVARIGRSGAGSSFRWGSIYQLCGLTFGTVVDFLRTFSAHFKYSYIVHMNDRGSANRADERASRVLCCITKMAKEVYDAFNVEKQEVSPPKSDKFIRDANEYT</sequence>
<dbReference type="GO" id="GO:0005615">
    <property type="term" value="C:extracellular space"/>
    <property type="evidence" value="ECO:0007669"/>
    <property type="project" value="TreeGrafter"/>
</dbReference>